<evidence type="ECO:0000256" key="1">
    <source>
        <dbReference type="ARBA" id="ARBA00004651"/>
    </source>
</evidence>
<comment type="subcellular location">
    <subcellularLocation>
        <location evidence="1">Cell membrane</location>
        <topology evidence="1">Multi-pass membrane protein</topology>
    </subcellularLocation>
</comment>
<keyword evidence="2" id="KW-1003">Cell membrane</keyword>
<dbReference type="SMART" id="SM00014">
    <property type="entry name" value="acidPPc"/>
    <property type="match status" value="1"/>
</dbReference>
<proteinExistence type="predicted"/>
<dbReference type="Gene3D" id="1.20.144.10">
    <property type="entry name" value="Phosphatidic acid phosphatase type 2/haloperoxidase"/>
    <property type="match status" value="1"/>
</dbReference>
<sequence length="238" mass="25109">MHLLALAAATTPGGPFDSGLYKDIADAAGKTPWFVHLTASVVTQLGLFVVLGLFALAWWHARRGPARAMALTLLGVVAIGVSYLVSTGLKDIVQEVRPCRTVAGVTTIDTCPAATDWSFPSNHAVLAAAAAVALILVWRQLGWIAVPLALLVGVSRVFIGVHYPHDVAAGMALGAAIGLALPLGLVRWTTVAVHRLRDFPVLATVLGSPDFVVAGTVRPKRVESTTNSGTYQSQFSRW</sequence>
<dbReference type="SUPFAM" id="SSF48317">
    <property type="entry name" value="Acid phosphatase/Vanadium-dependent haloperoxidase"/>
    <property type="match status" value="1"/>
</dbReference>
<dbReference type="InterPro" id="IPR000326">
    <property type="entry name" value="PAP2/HPO"/>
</dbReference>
<keyword evidence="3 7" id="KW-0812">Transmembrane</keyword>
<protein>
    <submittedName>
        <fullName evidence="9">Phosphatase PAP2 family protein</fullName>
    </submittedName>
</protein>
<feature type="domain" description="Phosphatidic acid phosphatase type 2/haloperoxidase" evidence="8">
    <location>
        <begin position="73"/>
        <end position="182"/>
    </location>
</feature>
<accession>A0ABP4U4K6</accession>
<evidence type="ECO:0000313" key="9">
    <source>
        <dbReference type="EMBL" id="GAA1697346.1"/>
    </source>
</evidence>
<keyword evidence="6 7" id="KW-0472">Membrane</keyword>
<evidence type="ECO:0000313" key="10">
    <source>
        <dbReference type="Proteomes" id="UP001500618"/>
    </source>
</evidence>
<dbReference type="EMBL" id="BAAANY010000020">
    <property type="protein sequence ID" value="GAA1697346.1"/>
    <property type="molecule type" value="Genomic_DNA"/>
</dbReference>
<dbReference type="RefSeq" id="WP_344313168.1">
    <property type="nucleotide sequence ID" value="NZ_BAAANY010000020.1"/>
</dbReference>
<keyword evidence="4" id="KW-0378">Hydrolase</keyword>
<evidence type="ECO:0000259" key="8">
    <source>
        <dbReference type="SMART" id="SM00014"/>
    </source>
</evidence>
<evidence type="ECO:0000256" key="6">
    <source>
        <dbReference type="ARBA" id="ARBA00023136"/>
    </source>
</evidence>
<comment type="caution">
    <text evidence="9">The sequence shown here is derived from an EMBL/GenBank/DDBJ whole genome shotgun (WGS) entry which is preliminary data.</text>
</comment>
<dbReference type="InterPro" id="IPR036938">
    <property type="entry name" value="PAP2/HPO_sf"/>
</dbReference>
<organism evidence="9 10">
    <name type="scientific">Fodinicola feengrottensis</name>
    <dbReference type="NCBI Taxonomy" id="435914"/>
    <lineage>
        <taxon>Bacteria</taxon>
        <taxon>Bacillati</taxon>
        <taxon>Actinomycetota</taxon>
        <taxon>Actinomycetes</taxon>
        <taxon>Mycobacteriales</taxon>
        <taxon>Fodinicola</taxon>
    </lineage>
</organism>
<evidence type="ECO:0000256" key="3">
    <source>
        <dbReference type="ARBA" id="ARBA00022692"/>
    </source>
</evidence>
<evidence type="ECO:0000256" key="5">
    <source>
        <dbReference type="ARBA" id="ARBA00022989"/>
    </source>
</evidence>
<name>A0ABP4U4K6_9ACTN</name>
<gene>
    <name evidence="9" type="ORF">GCM10009765_53420</name>
</gene>
<feature type="transmembrane region" description="Helical" evidence="7">
    <location>
        <begin position="143"/>
        <end position="161"/>
    </location>
</feature>
<keyword evidence="5 7" id="KW-1133">Transmembrane helix</keyword>
<feature type="transmembrane region" description="Helical" evidence="7">
    <location>
        <begin position="39"/>
        <end position="59"/>
    </location>
</feature>
<feature type="transmembrane region" description="Helical" evidence="7">
    <location>
        <begin position="167"/>
        <end position="188"/>
    </location>
</feature>
<reference evidence="10" key="1">
    <citation type="journal article" date="2019" name="Int. J. Syst. Evol. Microbiol.">
        <title>The Global Catalogue of Microorganisms (GCM) 10K type strain sequencing project: providing services to taxonomists for standard genome sequencing and annotation.</title>
        <authorList>
            <consortium name="The Broad Institute Genomics Platform"/>
            <consortium name="The Broad Institute Genome Sequencing Center for Infectious Disease"/>
            <person name="Wu L."/>
            <person name="Ma J."/>
        </authorList>
    </citation>
    <scope>NUCLEOTIDE SEQUENCE [LARGE SCALE GENOMIC DNA]</scope>
    <source>
        <strain evidence="10">JCM 14718</strain>
    </source>
</reference>
<dbReference type="PANTHER" id="PTHR14969">
    <property type="entry name" value="SPHINGOSINE-1-PHOSPHATE PHOSPHOHYDROLASE"/>
    <property type="match status" value="1"/>
</dbReference>
<dbReference type="Pfam" id="PF01569">
    <property type="entry name" value="PAP2"/>
    <property type="match status" value="1"/>
</dbReference>
<evidence type="ECO:0000256" key="7">
    <source>
        <dbReference type="SAM" id="Phobius"/>
    </source>
</evidence>
<dbReference type="PANTHER" id="PTHR14969:SF62">
    <property type="entry name" value="DECAPRENYLPHOSPHORYL-5-PHOSPHORIBOSE PHOSPHATASE RV3807C-RELATED"/>
    <property type="match status" value="1"/>
</dbReference>
<dbReference type="Proteomes" id="UP001500618">
    <property type="component" value="Unassembled WGS sequence"/>
</dbReference>
<keyword evidence="10" id="KW-1185">Reference proteome</keyword>
<feature type="transmembrane region" description="Helical" evidence="7">
    <location>
        <begin position="119"/>
        <end position="138"/>
    </location>
</feature>
<feature type="transmembrane region" description="Helical" evidence="7">
    <location>
        <begin position="66"/>
        <end position="85"/>
    </location>
</feature>
<evidence type="ECO:0000256" key="4">
    <source>
        <dbReference type="ARBA" id="ARBA00022801"/>
    </source>
</evidence>
<evidence type="ECO:0000256" key="2">
    <source>
        <dbReference type="ARBA" id="ARBA00022475"/>
    </source>
</evidence>